<dbReference type="InterPro" id="IPR044283">
    <property type="entry name" value="FAMA/SPEECHLESS/MUTE-like"/>
</dbReference>
<keyword evidence="4" id="KW-0804">Transcription</keyword>
<dbReference type="SUPFAM" id="SSF47459">
    <property type="entry name" value="HLH, helix-loop-helix DNA-binding domain"/>
    <property type="match status" value="1"/>
</dbReference>
<comment type="subcellular location">
    <subcellularLocation>
        <location evidence="1">Nucleus</location>
    </subcellularLocation>
</comment>
<evidence type="ECO:0000313" key="9">
    <source>
        <dbReference type="EMBL" id="KAK1405555.1"/>
    </source>
</evidence>
<reference evidence="9" key="1">
    <citation type="submission" date="2023-02" db="EMBL/GenBank/DDBJ databases">
        <title>Genome of toxic invasive species Heracleum sosnowskyi carries increased number of genes despite the absence of recent whole-genome duplications.</title>
        <authorList>
            <person name="Schelkunov M."/>
            <person name="Shtratnikova V."/>
            <person name="Makarenko M."/>
            <person name="Klepikova A."/>
            <person name="Omelchenko D."/>
            <person name="Novikova G."/>
            <person name="Obukhova E."/>
            <person name="Bogdanov V."/>
            <person name="Penin A."/>
            <person name="Logacheva M."/>
        </authorList>
    </citation>
    <scope>NUCLEOTIDE SEQUENCE</scope>
    <source>
        <strain evidence="9">Hsosn_3</strain>
        <tissue evidence="9">Leaf</tissue>
    </source>
</reference>
<dbReference type="AlphaFoldDB" id="A0AAD8N8D2"/>
<keyword evidence="3" id="KW-0238">DNA-binding</keyword>
<evidence type="ECO:0000256" key="5">
    <source>
        <dbReference type="ARBA" id="ARBA00023242"/>
    </source>
</evidence>
<organism evidence="9 10">
    <name type="scientific">Heracleum sosnowskyi</name>
    <dbReference type="NCBI Taxonomy" id="360622"/>
    <lineage>
        <taxon>Eukaryota</taxon>
        <taxon>Viridiplantae</taxon>
        <taxon>Streptophyta</taxon>
        <taxon>Embryophyta</taxon>
        <taxon>Tracheophyta</taxon>
        <taxon>Spermatophyta</taxon>
        <taxon>Magnoliopsida</taxon>
        <taxon>eudicotyledons</taxon>
        <taxon>Gunneridae</taxon>
        <taxon>Pentapetalae</taxon>
        <taxon>asterids</taxon>
        <taxon>campanulids</taxon>
        <taxon>Apiales</taxon>
        <taxon>Apiaceae</taxon>
        <taxon>Apioideae</taxon>
        <taxon>apioid superclade</taxon>
        <taxon>Tordylieae</taxon>
        <taxon>Tordyliinae</taxon>
        <taxon>Heracleum</taxon>
    </lineage>
</organism>
<evidence type="ECO:0000256" key="6">
    <source>
        <dbReference type="SAM" id="Coils"/>
    </source>
</evidence>
<evidence type="ECO:0000256" key="3">
    <source>
        <dbReference type="ARBA" id="ARBA00023125"/>
    </source>
</evidence>
<evidence type="ECO:0000256" key="2">
    <source>
        <dbReference type="ARBA" id="ARBA00023015"/>
    </source>
</evidence>
<evidence type="ECO:0000256" key="7">
    <source>
        <dbReference type="SAM" id="MobiDB-lite"/>
    </source>
</evidence>
<keyword evidence="6" id="KW-0175">Coiled coil</keyword>
<dbReference type="GO" id="GO:0005634">
    <property type="term" value="C:nucleus"/>
    <property type="evidence" value="ECO:0007669"/>
    <property type="project" value="UniProtKB-SubCell"/>
</dbReference>
<comment type="caution">
    <text evidence="9">The sequence shown here is derived from an EMBL/GenBank/DDBJ whole genome shotgun (WGS) entry which is preliminary data.</text>
</comment>
<keyword evidence="2" id="KW-0805">Transcription regulation</keyword>
<gene>
    <name evidence="9" type="ORF">POM88_005160</name>
</gene>
<feature type="domain" description="BHLH" evidence="8">
    <location>
        <begin position="130"/>
        <end position="181"/>
    </location>
</feature>
<dbReference type="Proteomes" id="UP001237642">
    <property type="component" value="Unassembled WGS sequence"/>
</dbReference>
<feature type="compositionally biased region" description="Basic and acidic residues" evidence="7">
    <location>
        <begin position="123"/>
        <end position="132"/>
    </location>
</feature>
<dbReference type="GO" id="GO:0003700">
    <property type="term" value="F:DNA-binding transcription factor activity"/>
    <property type="evidence" value="ECO:0007669"/>
    <property type="project" value="InterPro"/>
</dbReference>
<dbReference type="PANTHER" id="PTHR46684">
    <property type="entry name" value="TRANSCRIPTION FACTOR FAMA"/>
    <property type="match status" value="1"/>
</dbReference>
<dbReference type="InterPro" id="IPR036638">
    <property type="entry name" value="HLH_DNA-bd_sf"/>
</dbReference>
<dbReference type="Pfam" id="PF00010">
    <property type="entry name" value="HLH"/>
    <property type="match status" value="1"/>
</dbReference>
<dbReference type="Gene3D" id="4.10.280.10">
    <property type="entry name" value="Helix-loop-helix DNA-binding domain"/>
    <property type="match status" value="1"/>
</dbReference>
<dbReference type="GO" id="GO:0046983">
    <property type="term" value="F:protein dimerization activity"/>
    <property type="evidence" value="ECO:0007669"/>
    <property type="project" value="InterPro"/>
</dbReference>
<dbReference type="InterPro" id="IPR054502">
    <property type="entry name" value="bHLH-TF_ACT-like_plant"/>
</dbReference>
<feature type="coiled-coil region" evidence="6">
    <location>
        <begin position="171"/>
        <end position="198"/>
    </location>
</feature>
<keyword evidence="5" id="KW-0539">Nucleus</keyword>
<evidence type="ECO:0000256" key="4">
    <source>
        <dbReference type="ARBA" id="ARBA00023163"/>
    </source>
</evidence>
<dbReference type="GO" id="GO:0010052">
    <property type="term" value="P:guard cell differentiation"/>
    <property type="evidence" value="ECO:0007669"/>
    <property type="project" value="InterPro"/>
</dbReference>
<evidence type="ECO:0000313" key="10">
    <source>
        <dbReference type="Proteomes" id="UP001237642"/>
    </source>
</evidence>
<sequence length="339" mass="38196">MALENVLFPFDSFCYGGKEFWSCDYILQQHEQLTDFSLISNKNVTSNNLQYEISNLHQSCSSSAVMIQDVNNEQLWGTQNDSSPDGANSCGTNGQMELTMAPEAQAPVTNPDRKRRRRTKSCKNKEEMESQRMTHIAVERNRRKQMNEYLAVIRSLMPTSYVQRNDQASIIGGAINYVKQLEKQLQALEAQQKSSTIQDNSKNYSPTVSPRLFSDFFAFPQYSTCTSTQSTASSENDQAVAEPERRAAVAAYGEIEVTVIESHANLKMLTKKRPKQLMKIVAGLQSMWLTILHVNVTTVEQMVLYTISLKIEEGCRLNTVNEIADGVNHLLAKIEEADV</sequence>
<dbReference type="GO" id="GO:0003677">
    <property type="term" value="F:DNA binding"/>
    <property type="evidence" value="ECO:0007669"/>
    <property type="project" value="UniProtKB-KW"/>
</dbReference>
<evidence type="ECO:0000256" key="1">
    <source>
        <dbReference type="ARBA" id="ARBA00004123"/>
    </source>
</evidence>
<dbReference type="InterPro" id="IPR011598">
    <property type="entry name" value="bHLH_dom"/>
</dbReference>
<dbReference type="Pfam" id="PF22754">
    <property type="entry name" value="bHLH-TF_ACT-like_plant"/>
    <property type="match status" value="1"/>
</dbReference>
<dbReference type="EMBL" id="JAUIZM010000001">
    <property type="protein sequence ID" value="KAK1405555.1"/>
    <property type="molecule type" value="Genomic_DNA"/>
</dbReference>
<protein>
    <submittedName>
        <fullName evidence="9">Transcription factor bHLH96</fullName>
    </submittedName>
</protein>
<evidence type="ECO:0000259" key="8">
    <source>
        <dbReference type="PROSITE" id="PS50888"/>
    </source>
</evidence>
<name>A0AAD8N8D2_9APIA</name>
<dbReference type="PANTHER" id="PTHR46684:SF6">
    <property type="entry name" value="TRANSCRIPTION FACTOR FAMA"/>
    <property type="match status" value="1"/>
</dbReference>
<feature type="compositionally biased region" description="Basic residues" evidence="7">
    <location>
        <begin position="113"/>
        <end position="122"/>
    </location>
</feature>
<reference evidence="9" key="2">
    <citation type="submission" date="2023-05" db="EMBL/GenBank/DDBJ databases">
        <authorList>
            <person name="Schelkunov M.I."/>
        </authorList>
    </citation>
    <scope>NUCLEOTIDE SEQUENCE</scope>
    <source>
        <strain evidence="9">Hsosn_3</strain>
        <tissue evidence="9">Leaf</tissue>
    </source>
</reference>
<dbReference type="PROSITE" id="PS50888">
    <property type="entry name" value="BHLH"/>
    <property type="match status" value="1"/>
</dbReference>
<dbReference type="SMART" id="SM00353">
    <property type="entry name" value="HLH"/>
    <property type="match status" value="1"/>
</dbReference>
<proteinExistence type="predicted"/>
<dbReference type="GO" id="GO:0045893">
    <property type="term" value="P:positive regulation of DNA-templated transcription"/>
    <property type="evidence" value="ECO:0007669"/>
    <property type="project" value="TreeGrafter"/>
</dbReference>
<feature type="region of interest" description="Disordered" evidence="7">
    <location>
        <begin position="103"/>
        <end position="132"/>
    </location>
</feature>
<keyword evidence="10" id="KW-1185">Reference proteome</keyword>
<accession>A0AAD8N8D2</accession>